<dbReference type="EMBL" id="JAIZTC010000008">
    <property type="protein sequence ID" value="MCA8382517.1"/>
    <property type="molecule type" value="Genomic_DNA"/>
</dbReference>
<reference evidence="2" key="1">
    <citation type="submission" date="2023-08" db="EMBL/GenBank/DDBJ databases">
        <title>A collection of bacterial strains from the Burkholderia cepacia Research Laboratory and Repository.</title>
        <authorList>
            <person name="Lipuma J."/>
            <person name="Spilker T."/>
        </authorList>
    </citation>
    <scope>NUCLEOTIDE SEQUENCE</scope>
    <source>
        <strain evidence="2">AU0862</strain>
    </source>
</reference>
<accession>A0AAW4TLA5</accession>
<dbReference type="Proteomes" id="UP001199070">
    <property type="component" value="Unassembled WGS sequence"/>
</dbReference>
<gene>
    <name evidence="2" type="ORF">LGN22_26790</name>
</gene>
<evidence type="ECO:0000256" key="1">
    <source>
        <dbReference type="SAM" id="MobiDB-lite"/>
    </source>
</evidence>
<dbReference type="RefSeq" id="WP_226135157.1">
    <property type="nucleotide sequence ID" value="NZ_JAIZTC010000008.1"/>
</dbReference>
<proteinExistence type="predicted"/>
<sequence>MTDQNYEELRARLDALEIAVATVARLDRDLLLELQRVFTHEFQLAFKQAAQEDRIDMGQMRMAPKPTRNREREQARVNELRRLGRMFGAGL</sequence>
<name>A0AAW4TLA5_9BURK</name>
<feature type="region of interest" description="Disordered" evidence="1">
    <location>
        <begin position="55"/>
        <end position="74"/>
    </location>
</feature>
<comment type="caution">
    <text evidence="2">The sequence shown here is derived from an EMBL/GenBank/DDBJ whole genome shotgun (WGS) entry which is preliminary data.</text>
</comment>
<evidence type="ECO:0000313" key="3">
    <source>
        <dbReference type="Proteomes" id="UP001199070"/>
    </source>
</evidence>
<dbReference type="AlphaFoldDB" id="A0AAW4TLA5"/>
<evidence type="ECO:0000313" key="2">
    <source>
        <dbReference type="EMBL" id="MCA8382517.1"/>
    </source>
</evidence>
<protein>
    <submittedName>
        <fullName evidence="2">Uncharacterized protein</fullName>
    </submittedName>
</protein>
<organism evidence="2 3">
    <name type="scientific">Burkholderia cenocepacia</name>
    <dbReference type="NCBI Taxonomy" id="95486"/>
    <lineage>
        <taxon>Bacteria</taxon>
        <taxon>Pseudomonadati</taxon>
        <taxon>Pseudomonadota</taxon>
        <taxon>Betaproteobacteria</taxon>
        <taxon>Burkholderiales</taxon>
        <taxon>Burkholderiaceae</taxon>
        <taxon>Burkholderia</taxon>
        <taxon>Burkholderia cepacia complex</taxon>
    </lineage>
</organism>